<proteinExistence type="predicted"/>
<dbReference type="InterPro" id="IPR011990">
    <property type="entry name" value="TPR-like_helical_dom_sf"/>
</dbReference>
<dbReference type="InterPro" id="IPR059164">
    <property type="entry name" value="HAT_PRP39_C"/>
</dbReference>
<dbReference type="InterPro" id="IPR003107">
    <property type="entry name" value="HAT"/>
</dbReference>
<dbReference type="PANTHER" id="PTHR17204:SF23">
    <property type="entry name" value="U1 SMALL NUCLEAR RIBONUCLEOPROTEIN COMPONENT PRP42"/>
    <property type="match status" value="1"/>
</dbReference>
<dbReference type="EMBL" id="JABCYN010000020">
    <property type="protein sequence ID" value="KAF6013643.1"/>
    <property type="molecule type" value="Genomic_DNA"/>
</dbReference>
<dbReference type="Proteomes" id="UP000568158">
    <property type="component" value="Unassembled WGS sequence"/>
</dbReference>
<dbReference type="GO" id="GO:0000395">
    <property type="term" value="P:mRNA 5'-splice site recognition"/>
    <property type="evidence" value="ECO:0007669"/>
    <property type="project" value="TreeGrafter"/>
</dbReference>
<keyword evidence="3" id="KW-0677">Repeat</keyword>
<organism evidence="6 7">
    <name type="scientific">Dekkera bruxellensis</name>
    <name type="common">Brettanomyces custersii</name>
    <dbReference type="NCBI Taxonomy" id="5007"/>
    <lineage>
        <taxon>Eukaryota</taxon>
        <taxon>Fungi</taxon>
        <taxon>Dikarya</taxon>
        <taxon>Ascomycota</taxon>
        <taxon>Saccharomycotina</taxon>
        <taxon>Pichiomycetes</taxon>
        <taxon>Pichiales</taxon>
        <taxon>Pichiaceae</taxon>
        <taxon>Brettanomyces</taxon>
    </lineage>
</organism>
<dbReference type="SUPFAM" id="SSF48452">
    <property type="entry name" value="TPR-like"/>
    <property type="match status" value="1"/>
</dbReference>
<keyword evidence="4" id="KW-0508">mRNA splicing</keyword>
<keyword evidence="5" id="KW-0539">Nucleus</keyword>
<reference evidence="6 7" key="1">
    <citation type="journal article" date="2020" name="Appl. Microbiol. Biotechnol.">
        <title>Targeted gene deletion in Brettanomyces bruxellensis with an expression-free CRISPR-Cas9 system.</title>
        <authorList>
            <person name="Varela C."/>
            <person name="Bartel C."/>
            <person name="Onetto C."/>
            <person name="Borneman A."/>
        </authorList>
    </citation>
    <scope>NUCLEOTIDE SEQUENCE [LARGE SCALE GENOMIC DNA]</scope>
    <source>
        <strain evidence="6 7">AWRI1613</strain>
    </source>
</reference>
<accession>A0A8H6EX42</accession>
<dbReference type="GO" id="GO:0071004">
    <property type="term" value="C:U2-type prespliceosome"/>
    <property type="evidence" value="ECO:0007669"/>
    <property type="project" value="TreeGrafter"/>
</dbReference>
<dbReference type="GO" id="GO:0005685">
    <property type="term" value="C:U1 snRNP"/>
    <property type="evidence" value="ECO:0007669"/>
    <property type="project" value="TreeGrafter"/>
</dbReference>
<keyword evidence="2" id="KW-0507">mRNA processing</keyword>
<name>A0A8H6EX42_DEKBR</name>
<evidence type="ECO:0000256" key="5">
    <source>
        <dbReference type="ARBA" id="ARBA00023242"/>
    </source>
</evidence>
<protein>
    <recommendedName>
        <fullName evidence="8">Pre-mRNA-processing factor 39</fullName>
    </recommendedName>
</protein>
<dbReference type="GO" id="GO:0000243">
    <property type="term" value="C:commitment complex"/>
    <property type="evidence" value="ECO:0007669"/>
    <property type="project" value="TreeGrafter"/>
</dbReference>
<sequence>MSFEFLDQVEFPQKWLLTAKKVINNKRDLKLWEELLLQTERLPTKDGKNPVMISESSPDIYKRVLYAVYENLLEQFPFCEQYWCDYATQRFQLGEDSLIVKDIFKKGLQCLKKSIILWECYLKFVMKTSCSSENILNAFEQARINVGHHYYAHVIYDMYLDYLRRTNNRKLYHRLLRRIIEIPMYQYSKYFNEYLRLLQNADLETIKYFVSTNELNTVFNLTWEKLLPTGDKVKRQQEPELTNLKKKLKKIFTDIFIVTQYHSYQMWDYERDLKQPYYCPGKELTVKELNTWNRYLDYLELYTLKDISKDKRSGVTKFHKALLETAYERCLICAADYPFFWIKYANLKLNVAKIDEAKHILMRGLSSTDDLDLRLRMRLIDIEILSGNKKKARDLVVEGLTANQNSLGLTLKFIQLEHTRDSQSTLKIIKMKLEDAKGTSFETQFDFLFREILSYADIDKTEIAALFKQYEAEKKNSYHYIRGLLDFYKCYKQDHENYKHALELATNCENINVRKQLARIAQKKEPIPAVNRRLLSTWNVISFLCSVKLTTIELRPIPNKTYNNGEPKQELRPVKANPRDAKVVLVTKSPTEFPRERTVKPSNDSFTL</sequence>
<dbReference type="SMART" id="SM00386">
    <property type="entry name" value="HAT"/>
    <property type="match status" value="5"/>
</dbReference>
<evidence type="ECO:0000256" key="2">
    <source>
        <dbReference type="ARBA" id="ARBA00022664"/>
    </source>
</evidence>
<dbReference type="Pfam" id="PF23241">
    <property type="entry name" value="HAT_PRP39_C"/>
    <property type="match status" value="1"/>
</dbReference>
<dbReference type="AlphaFoldDB" id="A0A8H6EX42"/>
<dbReference type="PANTHER" id="PTHR17204">
    <property type="entry name" value="PRE-MRNA PROCESSING PROTEIN PRP39-RELATED"/>
    <property type="match status" value="1"/>
</dbReference>
<evidence type="ECO:0008006" key="8">
    <source>
        <dbReference type="Google" id="ProtNLM"/>
    </source>
</evidence>
<evidence type="ECO:0000256" key="3">
    <source>
        <dbReference type="ARBA" id="ARBA00022737"/>
    </source>
</evidence>
<evidence type="ECO:0000256" key="1">
    <source>
        <dbReference type="ARBA" id="ARBA00004123"/>
    </source>
</evidence>
<dbReference type="Gene3D" id="1.25.40.10">
    <property type="entry name" value="Tetratricopeptide repeat domain"/>
    <property type="match status" value="2"/>
</dbReference>
<dbReference type="GO" id="GO:0030627">
    <property type="term" value="F:pre-mRNA 5'-splice site binding"/>
    <property type="evidence" value="ECO:0007669"/>
    <property type="project" value="TreeGrafter"/>
</dbReference>
<comment type="caution">
    <text evidence="6">The sequence shown here is derived from an EMBL/GenBank/DDBJ whole genome shotgun (WGS) entry which is preliminary data.</text>
</comment>
<evidence type="ECO:0000313" key="6">
    <source>
        <dbReference type="EMBL" id="KAF6013643.1"/>
    </source>
</evidence>
<comment type="subcellular location">
    <subcellularLocation>
        <location evidence="1">Nucleus</location>
    </subcellularLocation>
</comment>
<gene>
    <name evidence="6" type="ORF">HII12_001624</name>
</gene>
<evidence type="ECO:0000256" key="4">
    <source>
        <dbReference type="ARBA" id="ARBA00023187"/>
    </source>
</evidence>
<evidence type="ECO:0000313" key="7">
    <source>
        <dbReference type="Proteomes" id="UP000568158"/>
    </source>
</evidence>
<dbReference type="Pfam" id="PF23240">
    <property type="entry name" value="HAT_PRP39_N"/>
    <property type="match status" value="1"/>
</dbReference>